<dbReference type="InterPro" id="IPR015943">
    <property type="entry name" value="WD40/YVTN_repeat-like_dom_sf"/>
</dbReference>
<evidence type="ECO:0000313" key="2">
    <source>
        <dbReference type="Proteomes" id="UP000054359"/>
    </source>
</evidence>
<organism evidence="1 2">
    <name type="scientific">Stegodyphus mimosarum</name>
    <name type="common">African social velvet spider</name>
    <dbReference type="NCBI Taxonomy" id="407821"/>
    <lineage>
        <taxon>Eukaryota</taxon>
        <taxon>Metazoa</taxon>
        <taxon>Ecdysozoa</taxon>
        <taxon>Arthropoda</taxon>
        <taxon>Chelicerata</taxon>
        <taxon>Arachnida</taxon>
        <taxon>Araneae</taxon>
        <taxon>Araneomorphae</taxon>
        <taxon>Entelegynae</taxon>
        <taxon>Eresoidea</taxon>
        <taxon>Eresidae</taxon>
        <taxon>Stegodyphus</taxon>
    </lineage>
</organism>
<dbReference type="AlphaFoldDB" id="A0A087TR27"/>
<evidence type="ECO:0000313" key="1">
    <source>
        <dbReference type="EMBL" id="KFM67566.1"/>
    </source>
</evidence>
<keyword evidence="2" id="KW-1185">Reference proteome</keyword>
<protein>
    <submittedName>
        <fullName evidence="1">Uncharacterized protein</fullName>
    </submittedName>
</protein>
<name>A0A087TR27_STEMI</name>
<accession>A0A087TR27</accession>
<dbReference type="OrthoDB" id="6434967at2759"/>
<dbReference type="Gene3D" id="2.130.10.10">
    <property type="entry name" value="YVTN repeat-like/Quinoprotein amine dehydrogenase"/>
    <property type="match status" value="1"/>
</dbReference>
<dbReference type="EMBL" id="KK116364">
    <property type="protein sequence ID" value="KFM67566.1"/>
    <property type="molecule type" value="Genomic_DNA"/>
</dbReference>
<feature type="non-terminal residue" evidence="1">
    <location>
        <position position="211"/>
    </location>
</feature>
<proteinExistence type="predicted"/>
<sequence length="211" mass="24115">MLDFHSDVLCGVRVYGNQFAVSCRDNTITIWNMHLEYKPYFHLDVSLVRSIIGPRDIFFNFGFWRNEVYCISRKGGLNVYSKDKEEWIEKKHFMISYSDECMENVVSVTAVFIFRNQIIIMLTADGKMVVSVNEQMVKHHYLMKYLHTVLVTVALNGTILALGGENGKLFLYHVPDDDHLGSLQLSSPAFTLQLSDASIIAIDILHDSDSP</sequence>
<dbReference type="SUPFAM" id="SSF50978">
    <property type="entry name" value="WD40 repeat-like"/>
    <property type="match status" value="1"/>
</dbReference>
<dbReference type="InterPro" id="IPR036322">
    <property type="entry name" value="WD40_repeat_dom_sf"/>
</dbReference>
<dbReference type="Proteomes" id="UP000054359">
    <property type="component" value="Unassembled WGS sequence"/>
</dbReference>
<dbReference type="STRING" id="407821.A0A087TR27"/>
<gene>
    <name evidence="1" type="ORF">X975_18516</name>
</gene>
<reference evidence="1 2" key="1">
    <citation type="submission" date="2013-11" db="EMBL/GenBank/DDBJ databases">
        <title>Genome sequencing of Stegodyphus mimosarum.</title>
        <authorList>
            <person name="Bechsgaard J."/>
        </authorList>
    </citation>
    <scope>NUCLEOTIDE SEQUENCE [LARGE SCALE GENOMIC DNA]</scope>
</reference>